<dbReference type="PANTHER" id="PTHR47003">
    <property type="entry name" value="OS01G0970900 PROTEIN"/>
    <property type="match status" value="1"/>
</dbReference>
<organism evidence="2 3">
    <name type="scientific">Ilex paraguariensis</name>
    <name type="common">yerba mate</name>
    <dbReference type="NCBI Taxonomy" id="185542"/>
    <lineage>
        <taxon>Eukaryota</taxon>
        <taxon>Viridiplantae</taxon>
        <taxon>Streptophyta</taxon>
        <taxon>Embryophyta</taxon>
        <taxon>Tracheophyta</taxon>
        <taxon>Spermatophyta</taxon>
        <taxon>Magnoliopsida</taxon>
        <taxon>eudicotyledons</taxon>
        <taxon>Gunneridae</taxon>
        <taxon>Pentapetalae</taxon>
        <taxon>asterids</taxon>
        <taxon>campanulids</taxon>
        <taxon>Aquifoliales</taxon>
        <taxon>Aquifoliaceae</taxon>
        <taxon>Ilex</taxon>
    </lineage>
</organism>
<evidence type="ECO:0000313" key="2">
    <source>
        <dbReference type="EMBL" id="CAK9134051.1"/>
    </source>
</evidence>
<name>A0ABC8QPA4_9AQUA</name>
<dbReference type="NCBIfam" id="TIGR00756">
    <property type="entry name" value="PPR"/>
    <property type="match status" value="1"/>
</dbReference>
<accession>A0ABC8QPA4</accession>
<dbReference type="Proteomes" id="UP001642360">
    <property type="component" value="Unassembled WGS sequence"/>
</dbReference>
<evidence type="ECO:0000313" key="3">
    <source>
        <dbReference type="Proteomes" id="UP001642360"/>
    </source>
</evidence>
<evidence type="ECO:0008006" key="4">
    <source>
        <dbReference type="Google" id="ProtNLM"/>
    </source>
</evidence>
<dbReference type="InterPro" id="IPR002885">
    <property type="entry name" value="PPR_rpt"/>
</dbReference>
<proteinExistence type="predicted"/>
<comment type="caution">
    <text evidence="2">The sequence shown here is derived from an EMBL/GenBank/DDBJ whole genome shotgun (WGS) entry which is preliminary data.</text>
</comment>
<dbReference type="InterPro" id="IPR011990">
    <property type="entry name" value="TPR-like_helical_dom_sf"/>
</dbReference>
<dbReference type="Gene3D" id="1.25.40.10">
    <property type="entry name" value="Tetratricopeptide repeat domain"/>
    <property type="match status" value="2"/>
</dbReference>
<evidence type="ECO:0000256" key="1">
    <source>
        <dbReference type="ARBA" id="ARBA00022737"/>
    </source>
</evidence>
<dbReference type="AlphaFoldDB" id="A0ABC8QPA4"/>
<dbReference type="Pfam" id="PF01535">
    <property type="entry name" value="PPR"/>
    <property type="match status" value="2"/>
</dbReference>
<dbReference type="PANTHER" id="PTHR47003:SF3">
    <property type="entry name" value="SMALL RIBOSOMAL SUBUNIT PROTEIN MS81 (RPPR8)"/>
    <property type="match status" value="1"/>
</dbReference>
<keyword evidence="3" id="KW-1185">Reference proteome</keyword>
<sequence length="657" mass="74245">MRNQWRLLLLRCHSRSQPHISTHLAQYYQSRFQVHSLRSFSSSLVHSRAPHVSPPSFISPVQNPIFRYFSSSELAVEHKDSDQVLLLTDIFLKERITNDEIKLELESNNIVISHEVVLKVLENLNAAPEVAKRFFDWVLDRESERLSSKSYNLMLGILGVNGFVKEFWDMFGIMKKKGYGVSKGTFIRVSEKFEKEGMGSDLEKLKELFASGSVDNSIENVCSRVCKVIRREVWGDTVEKRLKELNVEFSSDLVAMVLENVGSEPNKALIFFRWIEESGLFKHNKQSYNAMALVLGREESVDKFWRVVNEMRGAGYEIKKGVYVKVLGLFLKRKMMKDAVDLYEFAMIGENKPSVHDCTYLLRKLVVSKEVDMDLFTRVVRIFKGSGNVMTNSTLDAVLKSLTSVGRFREFNKILKALEEGGLLPSDPLQGKIAFQLSSHGKKDEASEFMNNIEASGCSPSYKTWASLVEGHFIAGDLDEASDCFQKMVDKKGATHAGYALELLVNAYCCKNRAMVACKLLSDMVNEKELKPLHTTYKLLLSKLLVQGGFNEALNLLGLMKSQGYPPFLDPFVNYISKTGTADDAAMLLKAMTVKRFPSTSVFLRVFEAYFRAGRHNEAHDFLSKCPRYIRNHADVLNLFCSMKSSTVAAAATVVAA</sequence>
<reference evidence="2 3" key="1">
    <citation type="submission" date="2024-02" db="EMBL/GenBank/DDBJ databases">
        <authorList>
            <person name="Vignale AGUSTIN F."/>
            <person name="Sosa J E."/>
            <person name="Modenutti C."/>
        </authorList>
    </citation>
    <scope>NUCLEOTIDE SEQUENCE [LARGE SCALE GENOMIC DNA]</scope>
</reference>
<keyword evidence="1" id="KW-0677">Repeat</keyword>
<dbReference type="EMBL" id="CAUOFW020000303">
    <property type="protein sequence ID" value="CAK9134051.1"/>
    <property type="molecule type" value="Genomic_DNA"/>
</dbReference>
<protein>
    <recommendedName>
        <fullName evidence="4">Pentatricopeptide repeat-containing protein</fullName>
    </recommendedName>
</protein>
<dbReference type="InterPro" id="IPR044578">
    <property type="entry name" value="BIR6-like"/>
</dbReference>
<gene>
    <name evidence="2" type="ORF">ILEXP_LOCUS983</name>
</gene>